<feature type="binding site" evidence="10">
    <location>
        <begin position="293"/>
        <end position="300"/>
    </location>
    <ligand>
        <name>ATP</name>
        <dbReference type="ChEBI" id="CHEBI:30616"/>
    </ligand>
</feature>
<evidence type="ECO:0000313" key="14">
    <source>
        <dbReference type="Proteomes" id="UP001212821"/>
    </source>
</evidence>
<dbReference type="EMBL" id="CP115450">
    <property type="protein sequence ID" value="WBP89961.1"/>
    <property type="molecule type" value="Genomic_DNA"/>
</dbReference>
<name>A0ABY7QCY3_9ACTN</name>
<evidence type="ECO:0000256" key="4">
    <source>
        <dbReference type="ARBA" id="ARBA00022806"/>
    </source>
</evidence>
<evidence type="ECO:0000313" key="13">
    <source>
        <dbReference type="EMBL" id="WBP89961.1"/>
    </source>
</evidence>
<organism evidence="13 14">
    <name type="scientific">Kitasatospora cathayae</name>
    <dbReference type="NCBI Taxonomy" id="3004092"/>
    <lineage>
        <taxon>Bacteria</taxon>
        <taxon>Bacillati</taxon>
        <taxon>Actinomycetota</taxon>
        <taxon>Actinomycetes</taxon>
        <taxon>Kitasatosporales</taxon>
        <taxon>Streptomycetaceae</taxon>
        <taxon>Kitasatospora</taxon>
    </lineage>
</organism>
<evidence type="ECO:0000256" key="2">
    <source>
        <dbReference type="ARBA" id="ARBA00022741"/>
    </source>
</evidence>
<keyword evidence="4 10" id="KW-0347">Helicase</keyword>
<evidence type="ECO:0000256" key="11">
    <source>
        <dbReference type="SAM" id="MobiDB-lite"/>
    </source>
</evidence>
<dbReference type="EC" id="5.6.2.4" evidence="8"/>
<evidence type="ECO:0000256" key="9">
    <source>
        <dbReference type="ARBA" id="ARBA00048988"/>
    </source>
</evidence>
<dbReference type="Pfam" id="PF00580">
    <property type="entry name" value="UvrD-helicase"/>
    <property type="match status" value="1"/>
</dbReference>
<dbReference type="InterPro" id="IPR035093">
    <property type="entry name" value="RelE/ParE_toxin_dom_sf"/>
</dbReference>
<keyword evidence="14" id="KW-1185">Reference proteome</keyword>
<keyword evidence="3 10" id="KW-0378">Hydrolase</keyword>
<dbReference type="InterPro" id="IPR014017">
    <property type="entry name" value="DNA_helicase_UvrD-like_C"/>
</dbReference>
<evidence type="ECO:0000256" key="6">
    <source>
        <dbReference type="ARBA" id="ARBA00023235"/>
    </source>
</evidence>
<comment type="catalytic activity">
    <reaction evidence="7">
        <text>Couples ATP hydrolysis with the unwinding of duplex DNA by translocating in the 3'-5' direction.</text>
        <dbReference type="EC" id="5.6.2.4"/>
    </reaction>
</comment>
<evidence type="ECO:0000256" key="10">
    <source>
        <dbReference type="PROSITE-ProRule" id="PRU00560"/>
    </source>
</evidence>
<dbReference type="InterPro" id="IPR013986">
    <property type="entry name" value="DExx_box_DNA_helicase_dom_sf"/>
</dbReference>
<gene>
    <name evidence="13" type="ORF">O1G21_31705</name>
</gene>
<dbReference type="Proteomes" id="UP001212821">
    <property type="component" value="Chromosome"/>
</dbReference>
<keyword evidence="6" id="KW-0413">Isomerase</keyword>
<comment type="catalytic activity">
    <reaction evidence="9">
        <text>ATP + H2O = ADP + phosphate + H(+)</text>
        <dbReference type="Rhea" id="RHEA:13065"/>
        <dbReference type="ChEBI" id="CHEBI:15377"/>
        <dbReference type="ChEBI" id="CHEBI:15378"/>
        <dbReference type="ChEBI" id="CHEBI:30616"/>
        <dbReference type="ChEBI" id="CHEBI:43474"/>
        <dbReference type="ChEBI" id="CHEBI:456216"/>
        <dbReference type="EC" id="5.6.2.4"/>
    </reaction>
</comment>
<dbReference type="RefSeq" id="WP_270148476.1">
    <property type="nucleotide sequence ID" value="NZ_CP115450.1"/>
</dbReference>
<dbReference type="SUPFAM" id="SSF143011">
    <property type="entry name" value="RelE-like"/>
    <property type="match status" value="1"/>
</dbReference>
<proteinExistence type="inferred from homology"/>
<feature type="compositionally biased region" description="Basic and acidic residues" evidence="11">
    <location>
        <begin position="692"/>
        <end position="703"/>
    </location>
</feature>
<evidence type="ECO:0000256" key="5">
    <source>
        <dbReference type="ARBA" id="ARBA00022840"/>
    </source>
</evidence>
<protein>
    <recommendedName>
        <fullName evidence="8">DNA 3'-5' helicase</fullName>
        <ecNumber evidence="8">5.6.2.4</ecNumber>
    </recommendedName>
</protein>
<comment type="similarity">
    <text evidence="1">Belongs to the helicase family. UvrD subfamily.</text>
</comment>
<dbReference type="InterPro" id="IPR000212">
    <property type="entry name" value="DNA_helicase_UvrD/REP"/>
</dbReference>
<sequence length="738" mass="81210">MARPARGRGGCGRTGRHVGEGLMAAAKVVMADVFGKYYEALDGQVQAQVLQFIMKMQRDPDANGLNLKPPKGARDKRVRTARVTDNYRAVLMHYADRIYYLVAVLPHDDAYGLAEGILFDINKVTGGIELINLGSLYGTLSGRSAEDKAADQAAPALFQGVSDTDFERLGVHGSIVPALREIRSDEAVLGIVETLPKLARDVILCLADGMTVEDVWEQVSSAAATEDEVDTEDYEAAIERPATKEAFTVTGDVAAFGRILSEPLSAWRIFLHPAQRALAERATPYRGPARVTGGPGTGKTVVALHRVKALAERLPPGQAILLTTFTTNLANQLRSLLEDLGGPSLLAKVDVRNIDKVAFGIVRDSFGANSPTPLLDNEIQRRWKELAQEQEPQRWDGRFLDAEWKQVVLAQDVRSRDEYFAASRAGRGRRLNRPERAQVWALVEEFERRLDRDRAAGVIQLAAQAARIASGWSEEEAPYRHVVVDEAQDLHAAHWKLLRALVVEQDDDLFIVGDAHQRIYDNRTSLSAHGINVRGRSKRLTLNYRTTRQILAASLGLLETEEFDDLDGQREELRGYRSVLAGAAPELAGFPTQAAEVAALVERVREWQAEGIEPHETVVVARTHATADAALKALLDSGLAAVKVTGQQTPLPDAGVHVMTMHRIKGLEYRAVAVIGVGEDEVPQAHAVTPPSEDRQQNASDVRRERSLLFVSATRAREQLSITWSGDPSRFLRRHQEG</sequence>
<dbReference type="PROSITE" id="PS51198">
    <property type="entry name" value="UVRD_HELICASE_ATP_BIND"/>
    <property type="match status" value="1"/>
</dbReference>
<feature type="domain" description="UvrD-like helicase ATP-binding" evidence="12">
    <location>
        <begin position="272"/>
        <end position="547"/>
    </location>
</feature>
<dbReference type="InterPro" id="IPR014016">
    <property type="entry name" value="UvrD-like_ATP-bd"/>
</dbReference>
<evidence type="ECO:0000256" key="8">
    <source>
        <dbReference type="ARBA" id="ARBA00034808"/>
    </source>
</evidence>
<feature type="region of interest" description="Disordered" evidence="11">
    <location>
        <begin position="683"/>
        <end position="703"/>
    </location>
</feature>
<evidence type="ECO:0000256" key="1">
    <source>
        <dbReference type="ARBA" id="ARBA00009922"/>
    </source>
</evidence>
<dbReference type="PANTHER" id="PTHR11070">
    <property type="entry name" value="UVRD / RECB / PCRA DNA HELICASE FAMILY MEMBER"/>
    <property type="match status" value="1"/>
</dbReference>
<dbReference type="Gene3D" id="3.40.50.300">
    <property type="entry name" value="P-loop containing nucleotide triphosphate hydrolases"/>
    <property type="match status" value="2"/>
</dbReference>
<dbReference type="Pfam" id="PF13361">
    <property type="entry name" value="UvrD_C"/>
    <property type="match status" value="1"/>
</dbReference>
<keyword evidence="5 10" id="KW-0067">ATP-binding</keyword>
<evidence type="ECO:0000256" key="3">
    <source>
        <dbReference type="ARBA" id="ARBA00022801"/>
    </source>
</evidence>
<evidence type="ECO:0000259" key="12">
    <source>
        <dbReference type="PROSITE" id="PS51198"/>
    </source>
</evidence>
<keyword evidence="2 10" id="KW-0547">Nucleotide-binding</keyword>
<dbReference type="InterPro" id="IPR027417">
    <property type="entry name" value="P-loop_NTPase"/>
</dbReference>
<evidence type="ECO:0000256" key="7">
    <source>
        <dbReference type="ARBA" id="ARBA00034617"/>
    </source>
</evidence>
<accession>A0ABY7QCY3</accession>
<dbReference type="SUPFAM" id="SSF52540">
    <property type="entry name" value="P-loop containing nucleoside triphosphate hydrolases"/>
    <property type="match status" value="1"/>
</dbReference>
<dbReference type="PANTHER" id="PTHR11070:SF45">
    <property type="entry name" value="DNA 3'-5' HELICASE"/>
    <property type="match status" value="1"/>
</dbReference>
<reference evidence="14" key="1">
    <citation type="submission" date="2022-12" db="EMBL/GenBank/DDBJ databases">
        <authorList>
            <person name="Mo P."/>
        </authorList>
    </citation>
    <scope>NUCLEOTIDE SEQUENCE [LARGE SCALE GENOMIC DNA]</scope>
    <source>
        <strain evidence="14">HUAS 3-15</strain>
    </source>
</reference>
<dbReference type="Gene3D" id="1.10.10.160">
    <property type="match status" value="1"/>
</dbReference>